<feature type="signal peptide" evidence="2">
    <location>
        <begin position="1"/>
        <end position="17"/>
    </location>
</feature>
<evidence type="ECO:0000256" key="1">
    <source>
        <dbReference type="SAM" id="MobiDB-lite"/>
    </source>
</evidence>
<feature type="region of interest" description="Disordered" evidence="1">
    <location>
        <begin position="182"/>
        <end position="240"/>
    </location>
</feature>
<gene>
    <name evidence="3" type="ORF">APHIGO_LOCUS4328</name>
</gene>
<evidence type="ECO:0000256" key="2">
    <source>
        <dbReference type="SAM" id="SignalP"/>
    </source>
</evidence>
<name>A0A9P0J1H9_APHGO</name>
<dbReference type="Proteomes" id="UP001154329">
    <property type="component" value="Chromosome 2"/>
</dbReference>
<sequence length="281" mass="33438">MFLTSIVLSVGLTNAFAGTSIFPNVNQENLNFGSQQIPPMRREDQLYSSNMTYSPMEGNQNMYPIPQQSMMQGFQPQFPFNPINQQQLSLLLMSTYARMISLMQLINMQNRYQPYNQYYDPAVNNFVQTPVPLPYAQQPQVEPQNNLQNELLQQQQQQAEAQQKALEERRIQSELDMEVQRQQELKKRQKEEDELEKKQKEIERRLLDEAEIERERKEAEQQILEEEKNEQKKIEDDRKLREEEELRFKRCEQEKLKQKARAPQKVARKPRKTSTTTDKIH</sequence>
<evidence type="ECO:0000313" key="4">
    <source>
        <dbReference type="Proteomes" id="UP001154329"/>
    </source>
</evidence>
<evidence type="ECO:0000313" key="3">
    <source>
        <dbReference type="EMBL" id="CAH1721264.1"/>
    </source>
</evidence>
<protein>
    <submittedName>
        <fullName evidence="3">Uncharacterized protein</fullName>
    </submittedName>
</protein>
<dbReference type="AlphaFoldDB" id="A0A9P0J1H9"/>
<dbReference type="EMBL" id="OU899035">
    <property type="protein sequence ID" value="CAH1721264.1"/>
    <property type="molecule type" value="Genomic_DNA"/>
</dbReference>
<proteinExistence type="predicted"/>
<reference evidence="3" key="1">
    <citation type="submission" date="2022-02" db="EMBL/GenBank/DDBJ databases">
        <authorList>
            <person name="King R."/>
        </authorList>
    </citation>
    <scope>NUCLEOTIDE SEQUENCE</scope>
</reference>
<accession>A0A9P0J1H9</accession>
<feature type="region of interest" description="Disordered" evidence="1">
    <location>
        <begin position="252"/>
        <end position="281"/>
    </location>
</feature>
<feature type="chain" id="PRO_5040225731" evidence="2">
    <location>
        <begin position="18"/>
        <end position="281"/>
    </location>
</feature>
<feature type="compositionally biased region" description="Basic residues" evidence="1">
    <location>
        <begin position="258"/>
        <end position="272"/>
    </location>
</feature>
<reference evidence="3" key="2">
    <citation type="submission" date="2022-10" db="EMBL/GenBank/DDBJ databases">
        <authorList>
            <consortium name="ENA_rothamsted_submissions"/>
            <consortium name="culmorum"/>
            <person name="King R."/>
        </authorList>
    </citation>
    <scope>NUCLEOTIDE SEQUENCE</scope>
</reference>
<keyword evidence="4" id="KW-1185">Reference proteome</keyword>
<organism evidence="3 4">
    <name type="scientific">Aphis gossypii</name>
    <name type="common">Cotton aphid</name>
    <dbReference type="NCBI Taxonomy" id="80765"/>
    <lineage>
        <taxon>Eukaryota</taxon>
        <taxon>Metazoa</taxon>
        <taxon>Ecdysozoa</taxon>
        <taxon>Arthropoda</taxon>
        <taxon>Hexapoda</taxon>
        <taxon>Insecta</taxon>
        <taxon>Pterygota</taxon>
        <taxon>Neoptera</taxon>
        <taxon>Paraneoptera</taxon>
        <taxon>Hemiptera</taxon>
        <taxon>Sternorrhyncha</taxon>
        <taxon>Aphidomorpha</taxon>
        <taxon>Aphidoidea</taxon>
        <taxon>Aphididae</taxon>
        <taxon>Aphidini</taxon>
        <taxon>Aphis</taxon>
        <taxon>Aphis</taxon>
    </lineage>
</organism>
<keyword evidence="2" id="KW-0732">Signal</keyword>